<dbReference type="PROSITE" id="PS51257">
    <property type="entry name" value="PROKAR_LIPOPROTEIN"/>
    <property type="match status" value="1"/>
</dbReference>
<keyword evidence="4 5" id="KW-0732">Signal</keyword>
<sequence length="342" mass="37210">MKIRSNRVATAAVATLAVGAVALTGCSSSPDAAAPAADGSITPMALTLGHAYAVDSLQHRAAEQLAEEVSTLSDGAITVEVFPAAQLGSWEEMQEGLEIGSVNMVIESLGSLERYTDLAAIEGVPFLYEDAEHFFEVWDGPMAEDILSTVREDSGFQLLGALYRGGRQLNSTRPIESIGDLAGLKLRVPNQQTYIDTWQALGASPTPMALNEVFSAMEQGAVEGQENPIDVVRFSSFYEVAPYVTETNHLYGNFHFQMWGDTFDGYPTEVQDILREAADTVSATYRETSIAEAEANRQFLVDEGVEFFEIDLEEWREPVADLVGAADPQVQEWAEEIQALRG</sequence>
<evidence type="ECO:0000313" key="6">
    <source>
        <dbReference type="EMBL" id="GAA1422889.1"/>
    </source>
</evidence>
<dbReference type="InterPro" id="IPR018389">
    <property type="entry name" value="DctP_fam"/>
</dbReference>
<evidence type="ECO:0000313" key="7">
    <source>
        <dbReference type="Proteomes" id="UP001501266"/>
    </source>
</evidence>
<organism evidence="6 7">
    <name type="scientific">Agrococcus citreus</name>
    <dbReference type="NCBI Taxonomy" id="84643"/>
    <lineage>
        <taxon>Bacteria</taxon>
        <taxon>Bacillati</taxon>
        <taxon>Actinomycetota</taxon>
        <taxon>Actinomycetes</taxon>
        <taxon>Micrococcales</taxon>
        <taxon>Microbacteriaceae</taxon>
        <taxon>Agrococcus</taxon>
    </lineage>
</organism>
<comment type="similarity">
    <text evidence="2">Belongs to the bacterial solute-binding protein 7 family.</text>
</comment>
<evidence type="ECO:0000256" key="3">
    <source>
        <dbReference type="ARBA" id="ARBA00022448"/>
    </source>
</evidence>
<accession>A0ABP4JJ11</accession>
<dbReference type="Gene3D" id="3.40.190.170">
    <property type="entry name" value="Bacterial extracellular solute-binding protein, family 7"/>
    <property type="match status" value="1"/>
</dbReference>
<dbReference type="CDD" id="cd13603">
    <property type="entry name" value="PBP2_TRAP_Siap_TeaA_like"/>
    <property type="match status" value="1"/>
</dbReference>
<evidence type="ECO:0000256" key="4">
    <source>
        <dbReference type="ARBA" id="ARBA00022729"/>
    </source>
</evidence>
<dbReference type="RefSeq" id="WP_343919268.1">
    <property type="nucleotide sequence ID" value="NZ_BAAAKK010000004.1"/>
</dbReference>
<dbReference type="Proteomes" id="UP001501266">
    <property type="component" value="Unassembled WGS sequence"/>
</dbReference>
<evidence type="ECO:0000256" key="2">
    <source>
        <dbReference type="ARBA" id="ARBA00009023"/>
    </source>
</evidence>
<dbReference type="NCBIfam" id="TIGR00787">
    <property type="entry name" value="dctP"/>
    <property type="match status" value="1"/>
</dbReference>
<keyword evidence="7" id="KW-1185">Reference proteome</keyword>
<dbReference type="PIRSF" id="PIRSF006470">
    <property type="entry name" value="DctB"/>
    <property type="match status" value="1"/>
</dbReference>
<dbReference type="PANTHER" id="PTHR33376">
    <property type="match status" value="1"/>
</dbReference>
<gene>
    <name evidence="6" type="ORF">GCM10009640_16370</name>
</gene>
<keyword evidence="3" id="KW-0813">Transport</keyword>
<reference evidence="7" key="1">
    <citation type="journal article" date="2019" name="Int. J. Syst. Evol. Microbiol.">
        <title>The Global Catalogue of Microorganisms (GCM) 10K type strain sequencing project: providing services to taxonomists for standard genome sequencing and annotation.</title>
        <authorList>
            <consortium name="The Broad Institute Genomics Platform"/>
            <consortium name="The Broad Institute Genome Sequencing Center for Infectious Disease"/>
            <person name="Wu L."/>
            <person name="Ma J."/>
        </authorList>
    </citation>
    <scope>NUCLEOTIDE SEQUENCE [LARGE SCALE GENOMIC DNA]</scope>
    <source>
        <strain evidence="7">JCM 12398</strain>
    </source>
</reference>
<comment type="subcellular location">
    <subcellularLocation>
        <location evidence="1">Cell envelope</location>
    </subcellularLocation>
</comment>
<proteinExistence type="inferred from homology"/>
<dbReference type="PANTHER" id="PTHR33376:SF4">
    <property type="entry name" value="SIALIC ACID-BINDING PERIPLASMIC PROTEIN SIAP"/>
    <property type="match status" value="1"/>
</dbReference>
<evidence type="ECO:0000256" key="1">
    <source>
        <dbReference type="ARBA" id="ARBA00004196"/>
    </source>
</evidence>
<evidence type="ECO:0000256" key="5">
    <source>
        <dbReference type="SAM" id="SignalP"/>
    </source>
</evidence>
<dbReference type="NCBIfam" id="NF037995">
    <property type="entry name" value="TRAP_S1"/>
    <property type="match status" value="1"/>
</dbReference>
<feature type="chain" id="PRO_5045120337" evidence="5">
    <location>
        <begin position="33"/>
        <end position="342"/>
    </location>
</feature>
<feature type="signal peptide" evidence="5">
    <location>
        <begin position="1"/>
        <end position="32"/>
    </location>
</feature>
<comment type="caution">
    <text evidence="6">The sequence shown here is derived from an EMBL/GenBank/DDBJ whole genome shotgun (WGS) entry which is preliminary data.</text>
</comment>
<protein>
    <submittedName>
        <fullName evidence="6">TRAP transporter substrate-binding protein</fullName>
    </submittedName>
</protein>
<name>A0ABP4JJ11_9MICO</name>
<dbReference type="Pfam" id="PF03480">
    <property type="entry name" value="DctP"/>
    <property type="match status" value="1"/>
</dbReference>
<dbReference type="EMBL" id="BAAAKK010000004">
    <property type="protein sequence ID" value="GAA1422889.1"/>
    <property type="molecule type" value="Genomic_DNA"/>
</dbReference>
<dbReference type="InterPro" id="IPR038404">
    <property type="entry name" value="TRAP_DctP_sf"/>
</dbReference>
<dbReference type="InterPro" id="IPR004682">
    <property type="entry name" value="TRAP_DctP"/>
</dbReference>